<evidence type="ECO:0000313" key="1">
    <source>
        <dbReference type="EMBL" id="EUJ20608.1"/>
    </source>
</evidence>
<accession>W7BL08</accession>
<reference evidence="1 2" key="1">
    <citation type="journal article" date="2014" name="Int. J. Syst. Evol. Microbiol.">
        <title>Listeria floridensis sp. nov., Listeria aquatica sp. nov., Listeria cornellensis sp. nov., Listeria riparia sp. nov. and Listeria grandensis sp. nov., from agricultural and natural environments.</title>
        <authorList>
            <person name="den Bakker H.C."/>
            <person name="Warchocki S."/>
            <person name="Wright E.M."/>
            <person name="Allred A.F."/>
            <person name="Ahlstrom C."/>
            <person name="Manuel C.S."/>
            <person name="Stasiewicz M.J."/>
            <person name="Burrell A."/>
            <person name="Roof S."/>
            <person name="Strawn L."/>
            <person name="Fortes E.D."/>
            <person name="Nightingale K.K."/>
            <person name="Kephart D."/>
            <person name="Wiedmann M."/>
        </authorList>
    </citation>
    <scope>NUCLEOTIDE SEQUENCE [LARGE SCALE GENOMIC DNA]</scope>
    <source>
        <strain evidence="1 2">FSL S10-1188</strain>
    </source>
</reference>
<organism evidence="1 2">
    <name type="scientific">Listeria aquatica FSL S10-1188</name>
    <dbReference type="NCBI Taxonomy" id="1265818"/>
    <lineage>
        <taxon>Bacteria</taxon>
        <taxon>Bacillati</taxon>
        <taxon>Bacillota</taxon>
        <taxon>Bacilli</taxon>
        <taxon>Bacillales</taxon>
        <taxon>Listeriaceae</taxon>
        <taxon>Listeria</taxon>
    </lineage>
</organism>
<keyword evidence="2" id="KW-1185">Reference proteome</keyword>
<gene>
    <name evidence="1" type="ORF">MAQA_04286</name>
</gene>
<dbReference type="EMBL" id="AOCG01000004">
    <property type="protein sequence ID" value="EUJ20608.1"/>
    <property type="molecule type" value="Genomic_DNA"/>
</dbReference>
<protein>
    <submittedName>
        <fullName evidence="1">Uncharacterized protein</fullName>
    </submittedName>
</protein>
<sequence length="107" mass="12422">MEYKEISDENLTGFIEVLQKDFAFSEQDFYLLFDMGTERMKTLSPESDDYALLHRKLASLVLPFTSEISADERLETLIDYLHTSLKIPYPIIASYACVEEIELKKIC</sequence>
<evidence type="ECO:0000313" key="2">
    <source>
        <dbReference type="Proteomes" id="UP000019246"/>
    </source>
</evidence>
<dbReference type="RefSeq" id="WP_036071500.1">
    <property type="nucleotide sequence ID" value="NZ_AOCG01000004.1"/>
</dbReference>
<dbReference type="InterPro" id="IPR046930">
    <property type="entry name" value="HTH_60"/>
</dbReference>
<dbReference type="AlphaFoldDB" id="W7BL08"/>
<dbReference type="Proteomes" id="UP000019246">
    <property type="component" value="Unassembled WGS sequence"/>
</dbReference>
<dbReference type="Pfam" id="PF20317">
    <property type="entry name" value="HTH_60"/>
    <property type="match status" value="1"/>
</dbReference>
<dbReference type="PATRIC" id="fig|1265818.5.peg.859"/>
<name>W7BL08_9LIST</name>
<comment type="caution">
    <text evidence="1">The sequence shown here is derived from an EMBL/GenBank/DDBJ whole genome shotgun (WGS) entry which is preliminary data.</text>
</comment>
<proteinExistence type="predicted"/>
<dbReference type="OrthoDB" id="9855277at2"/>